<reference evidence="2" key="1">
    <citation type="submission" date="2018-01" db="EMBL/GenBank/DDBJ databases">
        <title>An insight into the sialome of Amazonian anophelines.</title>
        <authorList>
            <person name="Ribeiro J.M."/>
            <person name="Scarpassa V."/>
            <person name="Calvo E."/>
        </authorList>
    </citation>
    <scope>NUCLEOTIDE SEQUENCE</scope>
    <source>
        <tissue evidence="2">Salivary glands</tissue>
    </source>
</reference>
<sequence length="86" mass="9720">MGLVCSPGLVCWWNILLQNIVPAASHKGINTHGTPTQRRPRLYVFWCTARAQRECYLPKSCARGSCYVLRHQVLNQPTNQPTNNLA</sequence>
<feature type="signal peptide" evidence="1">
    <location>
        <begin position="1"/>
        <end position="25"/>
    </location>
</feature>
<dbReference type="EMBL" id="GGFJ01013160">
    <property type="protein sequence ID" value="MBW62301.1"/>
    <property type="molecule type" value="Transcribed_RNA"/>
</dbReference>
<protein>
    <submittedName>
        <fullName evidence="2">Putative secreted protein</fullName>
    </submittedName>
</protein>
<organism evidence="2">
    <name type="scientific">Anopheles marajoara</name>
    <dbReference type="NCBI Taxonomy" id="58244"/>
    <lineage>
        <taxon>Eukaryota</taxon>
        <taxon>Metazoa</taxon>
        <taxon>Ecdysozoa</taxon>
        <taxon>Arthropoda</taxon>
        <taxon>Hexapoda</taxon>
        <taxon>Insecta</taxon>
        <taxon>Pterygota</taxon>
        <taxon>Neoptera</taxon>
        <taxon>Endopterygota</taxon>
        <taxon>Diptera</taxon>
        <taxon>Nematocera</taxon>
        <taxon>Culicoidea</taxon>
        <taxon>Culicidae</taxon>
        <taxon>Anophelinae</taxon>
        <taxon>Anopheles</taxon>
    </lineage>
</organism>
<name>A0A2M4CAY8_9DIPT</name>
<keyword evidence="1" id="KW-0732">Signal</keyword>
<evidence type="ECO:0000256" key="1">
    <source>
        <dbReference type="SAM" id="SignalP"/>
    </source>
</evidence>
<proteinExistence type="predicted"/>
<feature type="chain" id="PRO_5014597770" evidence="1">
    <location>
        <begin position="26"/>
        <end position="86"/>
    </location>
</feature>
<dbReference type="AlphaFoldDB" id="A0A2M4CAY8"/>
<evidence type="ECO:0000313" key="2">
    <source>
        <dbReference type="EMBL" id="MBW62301.1"/>
    </source>
</evidence>
<accession>A0A2M4CAY8</accession>